<organism evidence="1">
    <name type="scientific">Rhodopseudomonas palustris (strain BisB18)</name>
    <dbReference type="NCBI Taxonomy" id="316056"/>
    <lineage>
        <taxon>Bacteria</taxon>
        <taxon>Pseudomonadati</taxon>
        <taxon>Pseudomonadota</taxon>
        <taxon>Alphaproteobacteria</taxon>
        <taxon>Hyphomicrobiales</taxon>
        <taxon>Nitrobacteraceae</taxon>
        <taxon>Rhodopseudomonas</taxon>
    </lineage>
</organism>
<reference evidence="1" key="1">
    <citation type="submission" date="2006-03" db="EMBL/GenBank/DDBJ databases">
        <title>Complete sequence of Rhodopseudomonas palustris BisB18.</title>
        <authorList>
            <consortium name="US DOE Joint Genome Institute"/>
            <person name="Copeland A."/>
            <person name="Lucas S."/>
            <person name="Lapidus A."/>
            <person name="Barry K."/>
            <person name="Detter J.C."/>
            <person name="Glavina del Rio T."/>
            <person name="Hammon N."/>
            <person name="Israni S."/>
            <person name="Dalin E."/>
            <person name="Tice H."/>
            <person name="Pitluck S."/>
            <person name="Chain P."/>
            <person name="Malfatti S."/>
            <person name="Shin M."/>
            <person name="Vergez L."/>
            <person name="Schmutz J."/>
            <person name="Larimer F."/>
            <person name="Land M."/>
            <person name="Hauser L."/>
            <person name="Pelletier D.A."/>
            <person name="Kyrpides N."/>
            <person name="Anderson I."/>
            <person name="Oda Y."/>
            <person name="Harwood C.S."/>
            <person name="Richardson P."/>
        </authorList>
    </citation>
    <scope>NUCLEOTIDE SEQUENCE [LARGE SCALE GENOMIC DNA]</scope>
    <source>
        <strain evidence="1">BisB18</strain>
    </source>
</reference>
<dbReference type="KEGG" id="rpc:RPC_2793"/>
<sequence>MAEKPFKVAKGQHHDASDFVQMMSRRFKEELEDRSEMHLQVGRTIVALSDIEQYLESFFALFSLPMAEEQSSRMFYSKQNFSSKLGLVDYAMLRSAEKELHKPWIELSERIKQQKVVRNLAAHASIHFKSEKGATRSRVVISASSQGGNSKNELGIPDVRKAADELEAIKRDMIKFFNRALRVITNARNIDVEKVG</sequence>
<proteinExistence type="predicted"/>
<accession>Q213U5</accession>
<dbReference type="OrthoDB" id="8241884at2"/>
<gene>
    <name evidence="1" type="ordered locus">RPC_2793</name>
</gene>
<dbReference type="HOGENOM" id="CLU_1389291_0_0_5"/>
<dbReference type="RefSeq" id="WP_011473237.1">
    <property type="nucleotide sequence ID" value="NC_007925.1"/>
</dbReference>
<name>Q213U5_RHOPB</name>
<protein>
    <submittedName>
        <fullName evidence="1">Uncharacterized protein</fullName>
    </submittedName>
</protein>
<evidence type="ECO:0000313" key="1">
    <source>
        <dbReference type="EMBL" id="ABD88341.1"/>
    </source>
</evidence>
<dbReference type="AlphaFoldDB" id="Q213U5"/>
<dbReference type="EMBL" id="CP000301">
    <property type="protein sequence ID" value="ABD88341.1"/>
    <property type="molecule type" value="Genomic_DNA"/>
</dbReference>